<name>A0A1T4WAQ8_9BACT</name>
<keyword evidence="7 9" id="KW-0057">Aromatic amino acid biosynthesis</keyword>
<protein>
    <recommendedName>
        <fullName evidence="4 9">N-(5'-phosphoribosyl)anthranilate isomerase</fullName>
        <shortName evidence="9">PRAI</shortName>
        <ecNumber evidence="3 9">5.3.1.24</ecNumber>
    </recommendedName>
</protein>
<gene>
    <name evidence="9" type="primary">trpF</name>
    <name evidence="11" type="ORF">SAMN02745704_00658</name>
</gene>
<evidence type="ECO:0000256" key="7">
    <source>
        <dbReference type="ARBA" id="ARBA00023141"/>
    </source>
</evidence>
<sequence>MFRNHITRTFPIVQIAGIRDLEEARLLAAHGCTHLGFPMGPGVVEEDLPPFRAERVVQALHREFGSHAPCCVTITYLSEPKDILRLLDAAGMRAVQLHGRIAVTQAARLRRERPELLIFKSLVVGRDQDVLAQARAFAPHVDAFLTDTHNPETGADGATGLVHDWDVSRALVRSGLRPVILAGGLGPENVVQAVRTVRPAGVDAHTGLEGAEGKKDAQKVRTFCRRALRLLPNAAE</sequence>
<dbReference type="EC" id="5.3.1.24" evidence="3 9"/>
<organism evidence="11 12">
    <name type="scientific">Paucidesulfovibrio gracilis DSM 16080</name>
    <dbReference type="NCBI Taxonomy" id="1121449"/>
    <lineage>
        <taxon>Bacteria</taxon>
        <taxon>Pseudomonadati</taxon>
        <taxon>Thermodesulfobacteriota</taxon>
        <taxon>Desulfovibrionia</taxon>
        <taxon>Desulfovibrionales</taxon>
        <taxon>Desulfovibrionaceae</taxon>
        <taxon>Paucidesulfovibrio</taxon>
    </lineage>
</organism>
<dbReference type="Proteomes" id="UP000190027">
    <property type="component" value="Unassembled WGS sequence"/>
</dbReference>
<dbReference type="EMBL" id="FUYC01000002">
    <property type="protein sequence ID" value="SKA74404.1"/>
    <property type="molecule type" value="Genomic_DNA"/>
</dbReference>
<dbReference type="Pfam" id="PF00697">
    <property type="entry name" value="PRAI"/>
    <property type="match status" value="1"/>
</dbReference>
<keyword evidence="5 9" id="KW-0028">Amino-acid biosynthesis</keyword>
<dbReference type="Gene3D" id="3.20.20.70">
    <property type="entry name" value="Aldolase class I"/>
    <property type="match status" value="1"/>
</dbReference>
<dbReference type="OrthoDB" id="9796196at2"/>
<dbReference type="SUPFAM" id="SSF51366">
    <property type="entry name" value="Ribulose-phoshate binding barrel"/>
    <property type="match status" value="1"/>
</dbReference>
<evidence type="ECO:0000256" key="9">
    <source>
        <dbReference type="HAMAP-Rule" id="MF_00135"/>
    </source>
</evidence>
<evidence type="ECO:0000256" key="2">
    <source>
        <dbReference type="ARBA" id="ARBA00004664"/>
    </source>
</evidence>
<dbReference type="RefSeq" id="WP_078716224.1">
    <property type="nucleotide sequence ID" value="NZ_FUYC01000002.1"/>
</dbReference>
<keyword evidence="8 9" id="KW-0413">Isomerase</keyword>
<keyword evidence="6 9" id="KW-0822">Tryptophan biosynthesis</keyword>
<reference evidence="11 12" key="1">
    <citation type="submission" date="2017-02" db="EMBL/GenBank/DDBJ databases">
        <authorList>
            <person name="Peterson S.W."/>
        </authorList>
    </citation>
    <scope>NUCLEOTIDE SEQUENCE [LARGE SCALE GENOMIC DNA]</scope>
    <source>
        <strain evidence="11 12">DSM 16080</strain>
    </source>
</reference>
<evidence type="ECO:0000256" key="5">
    <source>
        <dbReference type="ARBA" id="ARBA00022605"/>
    </source>
</evidence>
<dbReference type="InterPro" id="IPR011060">
    <property type="entry name" value="RibuloseP-bd_barrel"/>
</dbReference>
<evidence type="ECO:0000259" key="10">
    <source>
        <dbReference type="Pfam" id="PF00697"/>
    </source>
</evidence>
<evidence type="ECO:0000256" key="1">
    <source>
        <dbReference type="ARBA" id="ARBA00001164"/>
    </source>
</evidence>
<dbReference type="InterPro" id="IPR013785">
    <property type="entry name" value="Aldolase_TIM"/>
</dbReference>
<evidence type="ECO:0000256" key="8">
    <source>
        <dbReference type="ARBA" id="ARBA00023235"/>
    </source>
</evidence>
<dbReference type="STRING" id="1121449.SAMN02745704_00658"/>
<dbReference type="UniPathway" id="UPA00035">
    <property type="reaction ID" value="UER00042"/>
</dbReference>
<feature type="domain" description="N-(5'phosphoribosyl) anthranilate isomerase (PRAI)" evidence="10">
    <location>
        <begin position="72"/>
        <end position="224"/>
    </location>
</feature>
<evidence type="ECO:0000256" key="6">
    <source>
        <dbReference type="ARBA" id="ARBA00022822"/>
    </source>
</evidence>
<evidence type="ECO:0000313" key="11">
    <source>
        <dbReference type="EMBL" id="SKA74404.1"/>
    </source>
</evidence>
<keyword evidence="12" id="KW-1185">Reference proteome</keyword>
<comment type="pathway">
    <text evidence="2 9">Amino-acid biosynthesis; L-tryptophan biosynthesis; L-tryptophan from chorismate: step 3/5.</text>
</comment>
<comment type="similarity">
    <text evidence="9">Belongs to the TrpF family.</text>
</comment>
<dbReference type="GO" id="GO:0004640">
    <property type="term" value="F:phosphoribosylanthranilate isomerase activity"/>
    <property type="evidence" value="ECO:0007669"/>
    <property type="project" value="UniProtKB-UniRule"/>
</dbReference>
<evidence type="ECO:0000256" key="4">
    <source>
        <dbReference type="ARBA" id="ARBA00022272"/>
    </source>
</evidence>
<dbReference type="InterPro" id="IPR001240">
    <property type="entry name" value="PRAI_dom"/>
</dbReference>
<evidence type="ECO:0000256" key="3">
    <source>
        <dbReference type="ARBA" id="ARBA00012572"/>
    </source>
</evidence>
<dbReference type="PANTHER" id="PTHR42894:SF1">
    <property type="entry name" value="N-(5'-PHOSPHORIBOSYL)ANTHRANILATE ISOMERASE"/>
    <property type="match status" value="1"/>
</dbReference>
<dbReference type="PANTHER" id="PTHR42894">
    <property type="entry name" value="N-(5'-PHOSPHORIBOSYL)ANTHRANILATE ISOMERASE"/>
    <property type="match status" value="1"/>
</dbReference>
<dbReference type="InterPro" id="IPR044643">
    <property type="entry name" value="TrpF_fam"/>
</dbReference>
<evidence type="ECO:0000313" key="12">
    <source>
        <dbReference type="Proteomes" id="UP000190027"/>
    </source>
</evidence>
<proteinExistence type="inferred from homology"/>
<accession>A0A1T4WAQ8</accession>
<comment type="catalytic activity">
    <reaction evidence="1 9">
        <text>N-(5-phospho-beta-D-ribosyl)anthranilate = 1-(2-carboxyphenylamino)-1-deoxy-D-ribulose 5-phosphate</text>
        <dbReference type="Rhea" id="RHEA:21540"/>
        <dbReference type="ChEBI" id="CHEBI:18277"/>
        <dbReference type="ChEBI" id="CHEBI:58613"/>
        <dbReference type="EC" id="5.3.1.24"/>
    </reaction>
</comment>
<dbReference type="AlphaFoldDB" id="A0A1T4WAQ8"/>
<dbReference type="HAMAP" id="MF_00135">
    <property type="entry name" value="PRAI"/>
    <property type="match status" value="1"/>
</dbReference>
<dbReference type="GO" id="GO:0000162">
    <property type="term" value="P:L-tryptophan biosynthetic process"/>
    <property type="evidence" value="ECO:0007669"/>
    <property type="project" value="UniProtKB-UniRule"/>
</dbReference>
<dbReference type="CDD" id="cd00405">
    <property type="entry name" value="PRAI"/>
    <property type="match status" value="1"/>
</dbReference>